<proteinExistence type="predicted"/>
<evidence type="ECO:0000313" key="3">
    <source>
        <dbReference type="EMBL" id="KAL2068937.1"/>
    </source>
</evidence>
<comment type="caution">
    <text evidence="3">The sequence shown here is derived from an EMBL/GenBank/DDBJ whole genome shotgun (WGS) entry which is preliminary data.</text>
</comment>
<gene>
    <name evidence="3" type="ORF">VTL71DRAFT_15275</name>
</gene>
<evidence type="ECO:0000313" key="4">
    <source>
        <dbReference type="Proteomes" id="UP001595075"/>
    </source>
</evidence>
<dbReference type="EMBL" id="JAZHXI010000008">
    <property type="protein sequence ID" value="KAL2068937.1"/>
    <property type="molecule type" value="Genomic_DNA"/>
</dbReference>
<protein>
    <submittedName>
        <fullName evidence="3">Uncharacterized protein</fullName>
    </submittedName>
</protein>
<accession>A0ABR4CGU6</accession>
<feature type="region of interest" description="Disordered" evidence="1">
    <location>
        <begin position="195"/>
        <end position="258"/>
    </location>
</feature>
<sequence length="296" mass="30285">MRSLYLVTGFSLLRSVTAQDTDDNGSIQIVNLINPLWALPNGDNSTRGLGASVVNVDSTAITYAVSCDATAELIPGPTPISCIWETVGPQLFTQWATSQHFTLRTSGFSDVASYTGDYTFPSTLAPTITGAFSLSKAIASQDPNFSGFSGGINTNLPVSTTTTLQSGTTTDAVWYPIPITAGEEKLLAAFSSMTGRASPRPSLTAEESDSAVTTTTRSALTAQSTATPPRPVTTTSASEAVVTEMSSTSLGSAGSGTAATSASVSTNTVAAAAERVVGKVGWFGALVGGVLGVFVL</sequence>
<evidence type="ECO:0000256" key="2">
    <source>
        <dbReference type="SAM" id="SignalP"/>
    </source>
</evidence>
<keyword evidence="4" id="KW-1185">Reference proteome</keyword>
<feature type="compositionally biased region" description="Polar residues" evidence="1">
    <location>
        <begin position="210"/>
        <end position="227"/>
    </location>
</feature>
<name>A0ABR4CGU6_9HELO</name>
<feature type="compositionally biased region" description="Low complexity" evidence="1">
    <location>
        <begin position="232"/>
        <end position="258"/>
    </location>
</feature>
<dbReference type="Proteomes" id="UP001595075">
    <property type="component" value="Unassembled WGS sequence"/>
</dbReference>
<keyword evidence="2" id="KW-0732">Signal</keyword>
<reference evidence="3 4" key="1">
    <citation type="journal article" date="2024" name="Commun. Biol.">
        <title>Comparative genomic analysis of thermophilic fungi reveals convergent evolutionary adaptations and gene losses.</title>
        <authorList>
            <person name="Steindorff A.S."/>
            <person name="Aguilar-Pontes M.V."/>
            <person name="Robinson A.J."/>
            <person name="Andreopoulos B."/>
            <person name="LaButti K."/>
            <person name="Kuo A."/>
            <person name="Mondo S."/>
            <person name="Riley R."/>
            <person name="Otillar R."/>
            <person name="Haridas S."/>
            <person name="Lipzen A."/>
            <person name="Grimwood J."/>
            <person name="Schmutz J."/>
            <person name="Clum A."/>
            <person name="Reid I.D."/>
            <person name="Moisan M.C."/>
            <person name="Butler G."/>
            <person name="Nguyen T.T.M."/>
            <person name="Dewar K."/>
            <person name="Conant G."/>
            <person name="Drula E."/>
            <person name="Henrissat B."/>
            <person name="Hansel C."/>
            <person name="Singer S."/>
            <person name="Hutchinson M.I."/>
            <person name="de Vries R.P."/>
            <person name="Natvig D.O."/>
            <person name="Powell A.J."/>
            <person name="Tsang A."/>
            <person name="Grigoriev I.V."/>
        </authorList>
    </citation>
    <scope>NUCLEOTIDE SEQUENCE [LARGE SCALE GENOMIC DNA]</scope>
    <source>
        <strain evidence="3 4">CBS 494.80</strain>
    </source>
</reference>
<feature type="chain" id="PRO_5046028042" evidence="2">
    <location>
        <begin position="19"/>
        <end position="296"/>
    </location>
</feature>
<feature type="signal peptide" evidence="2">
    <location>
        <begin position="1"/>
        <end position="18"/>
    </location>
</feature>
<organism evidence="3 4">
    <name type="scientific">Oculimacula yallundae</name>
    <dbReference type="NCBI Taxonomy" id="86028"/>
    <lineage>
        <taxon>Eukaryota</taxon>
        <taxon>Fungi</taxon>
        <taxon>Dikarya</taxon>
        <taxon>Ascomycota</taxon>
        <taxon>Pezizomycotina</taxon>
        <taxon>Leotiomycetes</taxon>
        <taxon>Helotiales</taxon>
        <taxon>Ploettnerulaceae</taxon>
        <taxon>Oculimacula</taxon>
    </lineage>
</organism>
<evidence type="ECO:0000256" key="1">
    <source>
        <dbReference type="SAM" id="MobiDB-lite"/>
    </source>
</evidence>